<dbReference type="RefSeq" id="WP_005657907.1">
    <property type="nucleotide sequence ID" value="NZ_AAZF01000007.1"/>
</dbReference>
<feature type="transmembrane region" description="Helical" evidence="6">
    <location>
        <begin position="89"/>
        <end position="107"/>
    </location>
</feature>
<dbReference type="NCBIfam" id="TIGR01297">
    <property type="entry name" value="CDF"/>
    <property type="match status" value="1"/>
</dbReference>
<keyword evidence="3" id="KW-0864">Zinc transport</keyword>
<keyword evidence="4 6" id="KW-1133">Transmembrane helix</keyword>
<organism evidence="9 10">
    <name type="scientific">Haemophilus influenzae (strain NTHi 3655)</name>
    <dbReference type="NCBI Taxonomy" id="375177"/>
    <lineage>
        <taxon>Bacteria</taxon>
        <taxon>Pseudomonadati</taxon>
        <taxon>Pseudomonadota</taxon>
        <taxon>Gammaproteobacteria</taxon>
        <taxon>Pasteurellales</taxon>
        <taxon>Pasteurellaceae</taxon>
        <taxon>Haemophilus</taxon>
    </lineage>
</organism>
<evidence type="ECO:0000256" key="1">
    <source>
        <dbReference type="ARBA" id="ARBA00004141"/>
    </source>
</evidence>
<dbReference type="InterPro" id="IPR050681">
    <property type="entry name" value="CDF/SLC30A"/>
</dbReference>
<reference evidence="8" key="3">
    <citation type="submission" date="2024-01" db="EMBL/GenBank/DDBJ databases">
        <authorList>
            <person name="Riesbeck K."/>
        </authorList>
    </citation>
    <scope>NUCLEOTIDE SEQUENCE</scope>
    <source>
        <strain evidence="8">3655</strain>
    </source>
</reference>
<feature type="transmembrane region" description="Helical" evidence="6">
    <location>
        <begin position="66"/>
        <end position="82"/>
    </location>
</feature>
<evidence type="ECO:0000256" key="4">
    <source>
        <dbReference type="ARBA" id="ARBA00022989"/>
    </source>
</evidence>
<dbReference type="EMBL" id="OV040719">
    <property type="protein sequence ID" value="CAH0450413.1"/>
    <property type="molecule type" value="Genomic_DNA"/>
</dbReference>
<dbReference type="PANTHER" id="PTHR11562:SF17">
    <property type="entry name" value="RE54080P-RELATED"/>
    <property type="match status" value="1"/>
</dbReference>
<accession>A0A0H3PCK4</accession>
<dbReference type="GO" id="GO:0005886">
    <property type="term" value="C:plasma membrane"/>
    <property type="evidence" value="ECO:0007669"/>
    <property type="project" value="TreeGrafter"/>
</dbReference>
<dbReference type="InterPro" id="IPR002524">
    <property type="entry name" value="Cation_efflux"/>
</dbReference>
<keyword evidence="3" id="KW-0813">Transport</keyword>
<evidence type="ECO:0000256" key="2">
    <source>
        <dbReference type="ARBA" id="ARBA00022692"/>
    </source>
</evidence>
<comment type="subcellular location">
    <subcellularLocation>
        <location evidence="1">Membrane</location>
        <topology evidence="1">Multi-pass membrane protein</topology>
    </subcellularLocation>
</comment>
<evidence type="ECO:0000313" key="9">
    <source>
        <dbReference type="EMBL" id="EDJ92437.1"/>
    </source>
</evidence>
<evidence type="ECO:0000256" key="6">
    <source>
        <dbReference type="SAM" id="Phobius"/>
    </source>
</evidence>
<proteinExistence type="predicted"/>
<feature type="transmembrane region" description="Helical" evidence="6">
    <location>
        <begin position="119"/>
        <end position="143"/>
    </location>
</feature>
<dbReference type="SUPFAM" id="SSF161111">
    <property type="entry name" value="Cation efflux protein transmembrane domain-like"/>
    <property type="match status" value="1"/>
</dbReference>
<keyword evidence="3" id="KW-0862">Zinc</keyword>
<reference evidence="9 10" key="1">
    <citation type="journal article" date="2007" name="Genome Biol.">
        <title>Characterization and modeling of the Haemophilus influenzae core and supragenomes based on the complete genomic sequences of Rd and 12 clinical nontypeable strains.</title>
        <authorList>
            <person name="Hogg J.S."/>
            <person name="Hu F.Z."/>
            <person name="Janto B."/>
            <person name="Boissy R."/>
            <person name="Hayes J."/>
            <person name="Keefe R."/>
            <person name="Post J.C."/>
            <person name="Ehrlich G.D."/>
        </authorList>
    </citation>
    <scope>NUCLEOTIDE SEQUENCE [LARGE SCALE GENOMIC DNA]</scope>
    <source>
        <strain evidence="9">3655</strain>
        <strain evidence="10">NTHi 3655</strain>
    </source>
</reference>
<evidence type="ECO:0000313" key="8">
    <source>
        <dbReference type="EMBL" id="CAH0450413.1"/>
    </source>
</evidence>
<dbReference type="Proteomes" id="UP000837958">
    <property type="component" value="Chromosome"/>
</dbReference>
<protein>
    <submittedName>
        <fullName evidence="8">Cation diffusion facilitator family transporter</fullName>
    </submittedName>
    <submittedName>
        <fullName evidence="9">Zinc transporter ZitB</fullName>
    </submittedName>
</protein>
<feature type="domain" description="Cation efflux protein transmembrane" evidence="7">
    <location>
        <begin position="35"/>
        <end position="211"/>
    </location>
</feature>
<feature type="transmembrane region" description="Helical" evidence="6">
    <location>
        <begin position="32"/>
        <end position="54"/>
    </location>
</feature>
<dbReference type="Pfam" id="PF01545">
    <property type="entry name" value="Cation_efflux"/>
    <property type="match status" value="1"/>
</dbReference>
<sequence>MKEVSLVKNYTPKEYQQHASCPHSQISKNKMVLGISFAIITFYMVVEFLGGYWFNSLTLMADAGHMANDSLSIFLAWIGLFLSLKWQKWLALINGISLVWVAIWIFIEAVTRWQAPIEIAALPMLGVALLGFGINLLVAFIMLKSNRHNLNIRAAYLHVLVDLFGSVVAIIAGISAWWLNWQWVDVVASGILSIFVLQSGISTVFQAIKSLYSSDDNSLPNDHSH</sequence>
<name>A0A0H3PCK4_HAEI3</name>
<feature type="transmembrane region" description="Helical" evidence="6">
    <location>
        <begin position="186"/>
        <end position="208"/>
    </location>
</feature>
<dbReference type="GO" id="GO:0005385">
    <property type="term" value="F:zinc ion transmembrane transporter activity"/>
    <property type="evidence" value="ECO:0007669"/>
    <property type="project" value="TreeGrafter"/>
</dbReference>
<dbReference type="PANTHER" id="PTHR11562">
    <property type="entry name" value="CATION EFFLUX PROTEIN/ ZINC TRANSPORTER"/>
    <property type="match status" value="1"/>
</dbReference>
<dbReference type="InterPro" id="IPR027469">
    <property type="entry name" value="Cation_efflux_TMD_sf"/>
</dbReference>
<evidence type="ECO:0000259" key="7">
    <source>
        <dbReference type="Pfam" id="PF01545"/>
    </source>
</evidence>
<feature type="transmembrane region" description="Helical" evidence="6">
    <location>
        <begin position="155"/>
        <end position="180"/>
    </location>
</feature>
<dbReference type="InterPro" id="IPR058533">
    <property type="entry name" value="Cation_efflux_TM"/>
</dbReference>
<keyword evidence="5 6" id="KW-0472">Membrane</keyword>
<keyword evidence="2 6" id="KW-0812">Transmembrane</keyword>
<dbReference type="AlphaFoldDB" id="A0A0H3PCK4"/>
<dbReference type="Proteomes" id="UP000003185">
    <property type="component" value="Unassembled WGS sequence"/>
</dbReference>
<dbReference type="EMBL" id="AAZF01000007">
    <property type="protein sequence ID" value="EDJ92437.1"/>
    <property type="molecule type" value="Genomic_DNA"/>
</dbReference>
<evidence type="ECO:0000313" key="10">
    <source>
        <dbReference type="Proteomes" id="UP000003185"/>
    </source>
</evidence>
<evidence type="ECO:0000313" key="11">
    <source>
        <dbReference type="Proteomes" id="UP000837958"/>
    </source>
</evidence>
<keyword evidence="3" id="KW-0406">Ion transport</keyword>
<dbReference type="Gene3D" id="1.20.1510.10">
    <property type="entry name" value="Cation efflux protein transmembrane domain"/>
    <property type="match status" value="1"/>
</dbReference>
<reference evidence="11" key="2">
    <citation type="submission" date="2021-11" db="EMBL/GenBank/DDBJ databases">
        <authorList>
            <person name="Riesbeck K."/>
        </authorList>
    </citation>
    <scope>NUCLEOTIDE SEQUENCE [LARGE SCALE GENOMIC DNA]</scope>
</reference>
<evidence type="ECO:0000256" key="3">
    <source>
        <dbReference type="ARBA" id="ARBA00022906"/>
    </source>
</evidence>
<gene>
    <name evidence="9" type="ORF">CGSHi3655_05054</name>
    <name evidence="8" type="ORF">KRLU3655_LOCUS489</name>
</gene>
<evidence type="ECO:0000256" key="5">
    <source>
        <dbReference type="ARBA" id="ARBA00023136"/>
    </source>
</evidence>